<comment type="caution">
    <text evidence="2">The sequence shown here is derived from an EMBL/GenBank/DDBJ whole genome shotgun (WGS) entry which is preliminary data.</text>
</comment>
<keyword evidence="1" id="KW-0732">Signal</keyword>
<evidence type="ECO:0000313" key="2">
    <source>
        <dbReference type="EMBL" id="TGD57075.1"/>
    </source>
</evidence>
<evidence type="ECO:0000256" key="1">
    <source>
        <dbReference type="SAM" id="SignalP"/>
    </source>
</evidence>
<evidence type="ECO:0000313" key="3">
    <source>
        <dbReference type="Proteomes" id="UP000297407"/>
    </source>
</evidence>
<dbReference type="AlphaFoldDB" id="A0A4Z0L7H7"/>
<evidence type="ECO:0008006" key="4">
    <source>
        <dbReference type="Google" id="ProtNLM"/>
    </source>
</evidence>
<feature type="chain" id="PRO_5021358020" description="DUF4468 domain-containing protein" evidence="1">
    <location>
        <begin position="19"/>
        <end position="229"/>
    </location>
</feature>
<protein>
    <recommendedName>
        <fullName evidence="4">DUF4468 domain-containing protein</fullName>
    </recommendedName>
</protein>
<accession>A0A4Z0L7H7</accession>
<dbReference type="EMBL" id="SRLH01000007">
    <property type="protein sequence ID" value="TGD57075.1"/>
    <property type="molecule type" value="Genomic_DNA"/>
</dbReference>
<sequence length="229" mass="26013">MKNTLSLLLLLVSAFAIGQTSVNEYKYVQIPAKFDFLKTKDQYGLNTITKVYFEQKGFGVVYDNEIINDAFLLDNCNKLYVDVLEDRTFFATKLTVVIKDCTNRVVYTSEEGTSRKKEHALAYNEALRTALKSFDKQNYTYTGKVAKTPLQTVQPVKTENPVNKTEAAGNVTVEKVVTIQMSIQKTSDPNVYIASSGNKNGVVLKKGNEWFFEYYQNDQLLSEKVNLKF</sequence>
<name>A0A4Z0L7H7_9FLAO</name>
<feature type="signal peptide" evidence="1">
    <location>
        <begin position="1"/>
        <end position="18"/>
    </location>
</feature>
<gene>
    <name evidence="2" type="ORF">E4635_12970</name>
</gene>
<keyword evidence="3" id="KW-1185">Reference proteome</keyword>
<organism evidence="2 3">
    <name type="scientific">Flavobacterium humi</name>
    <dbReference type="NCBI Taxonomy" id="2562683"/>
    <lineage>
        <taxon>Bacteria</taxon>
        <taxon>Pseudomonadati</taxon>
        <taxon>Bacteroidota</taxon>
        <taxon>Flavobacteriia</taxon>
        <taxon>Flavobacteriales</taxon>
        <taxon>Flavobacteriaceae</taxon>
        <taxon>Flavobacterium</taxon>
    </lineage>
</organism>
<dbReference type="RefSeq" id="WP_135527129.1">
    <property type="nucleotide sequence ID" value="NZ_SRLH01000007.1"/>
</dbReference>
<proteinExistence type="predicted"/>
<reference evidence="2 3" key="1">
    <citation type="submission" date="2019-04" db="EMBL/GenBank/DDBJ databases">
        <title>Flavobacterium sp. strain DS2-A Genome sequencing and assembly.</title>
        <authorList>
            <person name="Kim I."/>
        </authorList>
    </citation>
    <scope>NUCLEOTIDE SEQUENCE [LARGE SCALE GENOMIC DNA]</scope>
    <source>
        <strain evidence="2 3">DS2-A</strain>
    </source>
</reference>
<dbReference type="OrthoDB" id="1274006at2"/>
<dbReference type="Proteomes" id="UP000297407">
    <property type="component" value="Unassembled WGS sequence"/>
</dbReference>